<comment type="caution">
    <text evidence="3">The sequence shown here is derived from an EMBL/GenBank/DDBJ whole genome shotgun (WGS) entry which is preliminary data.</text>
</comment>
<dbReference type="InterPro" id="IPR036291">
    <property type="entry name" value="NAD(P)-bd_dom_sf"/>
</dbReference>
<evidence type="ECO:0000313" key="3">
    <source>
        <dbReference type="EMBL" id="GEM42504.1"/>
    </source>
</evidence>
<reference evidence="3 4" key="1">
    <citation type="submission" date="2019-07" db="EMBL/GenBank/DDBJ databases">
        <title>Whole genome shotgun sequence of Nocardia ninae NBRC 108245.</title>
        <authorList>
            <person name="Hosoyama A."/>
            <person name="Uohara A."/>
            <person name="Ohji S."/>
            <person name="Ichikawa N."/>
        </authorList>
    </citation>
    <scope>NUCLEOTIDE SEQUENCE [LARGE SCALE GENOMIC DNA]</scope>
    <source>
        <strain evidence="3 4">NBRC 108245</strain>
    </source>
</reference>
<protein>
    <recommendedName>
        <fullName evidence="2">Pyrroline-5-carboxylate reductase catalytic N-terminal domain-containing protein</fullName>
    </recommendedName>
</protein>
<keyword evidence="1" id="KW-0560">Oxidoreductase</keyword>
<dbReference type="AlphaFoldDB" id="A0A511MPJ7"/>
<dbReference type="Pfam" id="PF03807">
    <property type="entry name" value="F420_oxidored"/>
    <property type="match status" value="1"/>
</dbReference>
<name>A0A511MPJ7_9NOCA</name>
<proteinExistence type="predicted"/>
<feature type="domain" description="Pyrroline-5-carboxylate reductase catalytic N-terminal" evidence="2">
    <location>
        <begin position="4"/>
        <end position="93"/>
    </location>
</feature>
<dbReference type="GO" id="GO:0016491">
    <property type="term" value="F:oxidoreductase activity"/>
    <property type="evidence" value="ECO:0007669"/>
    <property type="project" value="UniProtKB-KW"/>
</dbReference>
<dbReference type="SUPFAM" id="SSF51735">
    <property type="entry name" value="NAD(P)-binding Rossmann-fold domains"/>
    <property type="match status" value="1"/>
</dbReference>
<dbReference type="PANTHER" id="PTHR14239:SF10">
    <property type="entry name" value="REDUCTASE"/>
    <property type="match status" value="1"/>
</dbReference>
<dbReference type="Proteomes" id="UP000321424">
    <property type="component" value="Unassembled WGS sequence"/>
</dbReference>
<dbReference type="InterPro" id="IPR051267">
    <property type="entry name" value="STEAP_metalloreductase"/>
</dbReference>
<keyword evidence="4" id="KW-1185">Reference proteome</keyword>
<gene>
    <name evidence="3" type="primary">mmyQ</name>
    <name evidence="3" type="ORF">NN4_70230</name>
</gene>
<dbReference type="RefSeq" id="WP_147140142.1">
    <property type="nucleotide sequence ID" value="NZ_BJXA01000071.1"/>
</dbReference>
<dbReference type="PANTHER" id="PTHR14239">
    <property type="entry name" value="DUDULIN-RELATED"/>
    <property type="match status" value="1"/>
</dbReference>
<evidence type="ECO:0000256" key="1">
    <source>
        <dbReference type="ARBA" id="ARBA00023002"/>
    </source>
</evidence>
<sequence>MTTAIIGTGNIGSRLAADLVAGGADLLLAGNDLADAQSLAQALGERATAVTVDQAIDQADVIIFAVWLDTTKQLFAEYGDRLSGKILVDPSNPIAPDGNDGFAKTIAVDESAGQILAALVPAGARLVKAFGTLSAESLGSASRRAPDRAVGFYAADDEAAGKVVAELITAAGFDPLAIGGLDQSIRIEVFGDLHEFGALGKPVNRAEALAAL</sequence>
<evidence type="ECO:0000313" key="4">
    <source>
        <dbReference type="Proteomes" id="UP000321424"/>
    </source>
</evidence>
<accession>A0A511MPJ7</accession>
<organism evidence="3 4">
    <name type="scientific">Nocardia ninae NBRC 108245</name>
    <dbReference type="NCBI Taxonomy" id="1210091"/>
    <lineage>
        <taxon>Bacteria</taxon>
        <taxon>Bacillati</taxon>
        <taxon>Actinomycetota</taxon>
        <taxon>Actinomycetes</taxon>
        <taxon>Mycobacteriales</taxon>
        <taxon>Nocardiaceae</taxon>
        <taxon>Nocardia</taxon>
    </lineage>
</organism>
<dbReference type="Gene3D" id="3.40.50.720">
    <property type="entry name" value="NAD(P)-binding Rossmann-like Domain"/>
    <property type="match status" value="1"/>
</dbReference>
<dbReference type="EMBL" id="BJXA01000071">
    <property type="protein sequence ID" value="GEM42504.1"/>
    <property type="molecule type" value="Genomic_DNA"/>
</dbReference>
<dbReference type="InterPro" id="IPR028939">
    <property type="entry name" value="P5C_Rdtase_cat_N"/>
</dbReference>
<dbReference type="OrthoDB" id="5738121at2"/>
<evidence type="ECO:0000259" key="2">
    <source>
        <dbReference type="Pfam" id="PF03807"/>
    </source>
</evidence>